<dbReference type="InterPro" id="IPR048866">
    <property type="entry name" value="ORC5_lid"/>
</dbReference>
<evidence type="ECO:0000256" key="6">
    <source>
        <dbReference type="ARBA" id="ARBA00023242"/>
    </source>
</evidence>
<dbReference type="STRING" id="3750.A0A498KKX1"/>
<dbReference type="PANTHER" id="PTHR12705:SF0">
    <property type="entry name" value="ORIGIN RECOGNITION COMPLEX SUBUNIT 5"/>
    <property type="match status" value="1"/>
</dbReference>
<dbReference type="PANTHER" id="PTHR12705">
    <property type="entry name" value="ORIGIN RECOGNITION COMPLEX SUBUNIT 5"/>
    <property type="match status" value="1"/>
</dbReference>
<organism evidence="11 12">
    <name type="scientific">Malus domestica</name>
    <name type="common">Apple</name>
    <name type="synonym">Pyrus malus</name>
    <dbReference type="NCBI Taxonomy" id="3750"/>
    <lineage>
        <taxon>Eukaryota</taxon>
        <taxon>Viridiplantae</taxon>
        <taxon>Streptophyta</taxon>
        <taxon>Embryophyta</taxon>
        <taxon>Tracheophyta</taxon>
        <taxon>Spermatophyta</taxon>
        <taxon>Magnoliopsida</taxon>
        <taxon>eudicotyledons</taxon>
        <taxon>Gunneridae</taxon>
        <taxon>Pentapetalae</taxon>
        <taxon>rosids</taxon>
        <taxon>fabids</taxon>
        <taxon>Rosales</taxon>
        <taxon>Rosaceae</taxon>
        <taxon>Amygdaloideae</taxon>
        <taxon>Maleae</taxon>
        <taxon>Malus</taxon>
    </lineage>
</organism>
<dbReference type="GO" id="GO:0005664">
    <property type="term" value="C:nuclear origin of replication recognition complex"/>
    <property type="evidence" value="ECO:0007669"/>
    <property type="project" value="TreeGrafter"/>
</dbReference>
<gene>
    <name evidence="11" type="ORF">DVH24_014672</name>
</gene>
<dbReference type="InterPro" id="IPR047088">
    <property type="entry name" value="ORC5_C"/>
</dbReference>
<dbReference type="Pfam" id="PF13191">
    <property type="entry name" value="AAA_16"/>
    <property type="match status" value="1"/>
</dbReference>
<feature type="region of interest" description="Disordered" evidence="7">
    <location>
        <begin position="708"/>
        <end position="729"/>
    </location>
</feature>
<feature type="domain" description="Orc1-like AAA ATPase" evidence="8">
    <location>
        <begin position="425"/>
        <end position="565"/>
    </location>
</feature>
<feature type="region of interest" description="Disordered" evidence="7">
    <location>
        <begin position="764"/>
        <end position="798"/>
    </location>
</feature>
<comment type="similarity">
    <text evidence="2">Belongs to the ORC5 family.</text>
</comment>
<feature type="domain" description="Origin recognition complex subunit 5 C-terminal" evidence="9">
    <location>
        <begin position="741"/>
        <end position="897"/>
    </location>
</feature>
<keyword evidence="4" id="KW-0547">Nucleotide-binding</keyword>
<dbReference type="FunFam" id="3.40.50.300:FF:002310">
    <property type="entry name" value="Origin of replication complex subunit 5"/>
    <property type="match status" value="1"/>
</dbReference>
<dbReference type="Pfam" id="PF14630">
    <property type="entry name" value="ORC5_C"/>
    <property type="match status" value="1"/>
</dbReference>
<dbReference type="Gene3D" id="3.40.50.300">
    <property type="entry name" value="P-loop containing nucleotide triphosphate hydrolases"/>
    <property type="match status" value="1"/>
</dbReference>
<feature type="compositionally biased region" description="Basic and acidic residues" evidence="7">
    <location>
        <begin position="9"/>
        <end position="18"/>
    </location>
</feature>
<proteinExistence type="inferred from homology"/>
<dbReference type="EMBL" id="RDQH01000327">
    <property type="protein sequence ID" value="RXI08106.1"/>
    <property type="molecule type" value="Genomic_DNA"/>
</dbReference>
<dbReference type="AlphaFoldDB" id="A0A498KKX1"/>
<evidence type="ECO:0000256" key="2">
    <source>
        <dbReference type="ARBA" id="ARBA00006269"/>
    </source>
</evidence>
<evidence type="ECO:0000256" key="5">
    <source>
        <dbReference type="ARBA" id="ARBA00022840"/>
    </source>
</evidence>
<feature type="region of interest" description="Disordered" evidence="7">
    <location>
        <begin position="1"/>
        <end position="66"/>
    </location>
</feature>
<accession>A0A498KKX1</accession>
<protein>
    <submittedName>
        <fullName evidence="11">Uncharacterized protein</fullName>
    </submittedName>
</protein>
<feature type="domain" description="ORC5 lid" evidence="10">
    <location>
        <begin position="638"/>
        <end position="687"/>
    </location>
</feature>
<keyword evidence="12" id="KW-1185">Reference proteome</keyword>
<comment type="subcellular location">
    <subcellularLocation>
        <location evidence="1">Nucleus</location>
    </subcellularLocation>
</comment>
<keyword evidence="3" id="KW-0235">DNA replication</keyword>
<sequence length="940" mass="104765">MADNEEREESTVRGKMADNEEGEESTARGNGWEVVQLTASTYAAAPGPGGIELSNEDQSDTYGEHAESSRALFMSGHFAFPPSQHENLPLESDRSEIHNEHLDSDVLAEIGIEEGGRSSGKEEETLTLKGLNVPDEFAGKQSVYDKDNMQLIGDTEFEEGLILAHKDQIIIDAATYHFDGETDLGSLTHFGESPTIPGLEEPSEQGLGFSEDIMQSPRSQKDDKLDVSRLPCGAWWKRRAASLYSHAKEANAVWSIFVAAAVMGLVLLGQRWQNERWLALQQKWLLSVNDQKTGRMIGPISRLKDVITRRKEELLELEMIMAILLQQRLWVLFICQFMDNTLTKTQPPLLRVSIIVPADLLNSDMGKEESPKTTRRTTRSSALATPSKNVVEETKASSSHPPTLSDLVLGEKGESFSADDLLSSFPGRRNQILELLRLLGPQNSPMFPVFVYGGTSTGKTSIVVETFRHLKRPLVYSSCLTCYNPRILFESVLNQLFLHRKNAANGYSSAKRCESPSDFVNFLRDALVSILVNTKGNSGKVTSKRSGKSNGNMIYLVFDNLERLRGWDKGSTILPLLFNLYDILKMPEVGLIFISSASPDTYYSNMGYVEPIPLYLPDYTQDDLQKIFMRNQANKKLYSSFLSVVLRPFCRITRRVDELSSAFSPLFTKYCEPITDLNVVPNKETNQRLYNFFRPHIAPALNETFKVSSQQSPEVEVKERKGKGGTRKSRDFEVEELDFHMPTSAKYLLIAAFLASRNPATLDSSLFDSTGGSNSRKRKRKLSDKSMEQKETAEQELLLNPGSFPMERLLAIFQCITSVGEGPLDEEEQEDGGLGIQDGNGGLMSDVLLQLSSLCSANFIVTGGSCPLEGSTRYRSTVSEDMALKVARSIKFPLSNWDNTIEHKFQTVSWCQVSAGLPSNNCSKPLIRRRAATFSADAKL</sequence>
<dbReference type="SUPFAM" id="SSF52540">
    <property type="entry name" value="P-loop containing nucleoside triphosphate hydrolases"/>
    <property type="match status" value="1"/>
</dbReference>
<dbReference type="Proteomes" id="UP000290289">
    <property type="component" value="Chromosome 1"/>
</dbReference>
<dbReference type="InterPro" id="IPR041664">
    <property type="entry name" value="AAA_16"/>
</dbReference>
<keyword evidence="6" id="KW-0539">Nucleus</keyword>
<feature type="compositionally biased region" description="Basic and acidic residues" evidence="7">
    <location>
        <begin position="783"/>
        <end position="793"/>
    </location>
</feature>
<dbReference type="GO" id="GO:0003688">
    <property type="term" value="F:DNA replication origin binding"/>
    <property type="evidence" value="ECO:0007669"/>
    <property type="project" value="TreeGrafter"/>
</dbReference>
<evidence type="ECO:0000313" key="11">
    <source>
        <dbReference type="EMBL" id="RXI08106.1"/>
    </source>
</evidence>
<feature type="region of interest" description="Disordered" evidence="7">
    <location>
        <begin position="365"/>
        <end position="405"/>
    </location>
</feature>
<reference evidence="11 12" key="1">
    <citation type="submission" date="2018-10" db="EMBL/GenBank/DDBJ databases">
        <title>A high-quality apple genome assembly.</title>
        <authorList>
            <person name="Hu J."/>
        </authorList>
    </citation>
    <scope>NUCLEOTIDE SEQUENCE [LARGE SCALE GENOMIC DNA]</scope>
    <source>
        <strain evidence="12">cv. HFTH1</strain>
        <tissue evidence="11">Young leaf</tissue>
    </source>
</reference>
<keyword evidence="5" id="KW-0067">ATP-binding</keyword>
<dbReference type="GO" id="GO:0006270">
    <property type="term" value="P:DNA replication initiation"/>
    <property type="evidence" value="ECO:0007669"/>
    <property type="project" value="TreeGrafter"/>
</dbReference>
<evidence type="ECO:0000256" key="3">
    <source>
        <dbReference type="ARBA" id="ARBA00022705"/>
    </source>
</evidence>
<evidence type="ECO:0000256" key="7">
    <source>
        <dbReference type="SAM" id="MobiDB-lite"/>
    </source>
</evidence>
<evidence type="ECO:0000259" key="10">
    <source>
        <dbReference type="Pfam" id="PF21639"/>
    </source>
</evidence>
<name>A0A498KKX1_MALDO</name>
<dbReference type="InterPro" id="IPR020796">
    <property type="entry name" value="ORC5"/>
</dbReference>
<comment type="caution">
    <text evidence="11">The sequence shown here is derived from an EMBL/GenBank/DDBJ whole genome shotgun (WGS) entry which is preliminary data.</text>
</comment>
<evidence type="ECO:0000256" key="1">
    <source>
        <dbReference type="ARBA" id="ARBA00004123"/>
    </source>
</evidence>
<evidence type="ECO:0000256" key="4">
    <source>
        <dbReference type="ARBA" id="ARBA00022741"/>
    </source>
</evidence>
<evidence type="ECO:0000259" key="8">
    <source>
        <dbReference type="Pfam" id="PF13191"/>
    </source>
</evidence>
<dbReference type="Pfam" id="PF21639">
    <property type="entry name" value="ORC5_lid"/>
    <property type="match status" value="1"/>
</dbReference>
<evidence type="ECO:0000259" key="9">
    <source>
        <dbReference type="Pfam" id="PF14630"/>
    </source>
</evidence>
<evidence type="ECO:0000313" key="12">
    <source>
        <dbReference type="Proteomes" id="UP000290289"/>
    </source>
</evidence>
<dbReference type="InterPro" id="IPR027417">
    <property type="entry name" value="P-loop_NTPase"/>
</dbReference>